<reference evidence="4" key="1">
    <citation type="submission" date="2020-09" db="EMBL/GenBank/DDBJ databases">
        <title>The genome sequence of strain Labrenzia suaedae 4C16A.</title>
        <authorList>
            <person name="Liu Y."/>
        </authorList>
    </citation>
    <scope>NUCLEOTIDE SEQUENCE [LARGE SCALE GENOMIC DNA]</scope>
    <source>
        <strain evidence="4">4C16A</strain>
    </source>
</reference>
<organism evidence="3 4">
    <name type="scientific">Roseibium litorale</name>
    <dbReference type="NCBI Taxonomy" id="2803841"/>
    <lineage>
        <taxon>Bacteria</taxon>
        <taxon>Pseudomonadati</taxon>
        <taxon>Pseudomonadota</taxon>
        <taxon>Alphaproteobacteria</taxon>
        <taxon>Hyphomicrobiales</taxon>
        <taxon>Stappiaceae</taxon>
        <taxon>Roseibium</taxon>
    </lineage>
</organism>
<gene>
    <name evidence="3" type="ORF">IG616_01280</name>
</gene>
<reference evidence="3 4" key="2">
    <citation type="journal article" date="2021" name="Int. J. Syst. Evol. Microbiol.">
        <title>Roseibium litorale sp. nov., isolated from a tidal flat sediment and proposal for the reclassification of Labrenzia polysiphoniae as Roseibium polysiphoniae comb. nov.</title>
        <authorList>
            <person name="Liu Y."/>
            <person name="Pei T."/>
            <person name="Du J."/>
            <person name="Chao M."/>
            <person name="Deng M.R."/>
            <person name="Zhu H."/>
        </authorList>
    </citation>
    <scope>NUCLEOTIDE SEQUENCE [LARGE SCALE GENOMIC DNA]</scope>
    <source>
        <strain evidence="3 4">4C16A</strain>
    </source>
</reference>
<evidence type="ECO:0000313" key="4">
    <source>
        <dbReference type="Proteomes" id="UP000632063"/>
    </source>
</evidence>
<accession>A0ABR9CH28</accession>
<dbReference type="Pfam" id="PF11860">
    <property type="entry name" value="Muramidase"/>
    <property type="match status" value="1"/>
</dbReference>
<name>A0ABR9CH28_9HYPH</name>
<sequence>MSDFISHIRATHGERLARPDTLLDELAAKIGCEAAVLAAILDVESKGVPFDQEGRLIILTEKHVFWRELPKALRTKAVALGLAAKSWAKSNYKGLGKAGSDARWDRLEAMGRLDETAALRSSSYGGPQIMGFNHKICGFSSVYDMVQAFACRESAQIEGFFAFLERSGLAEALRQKDFRAIARRYNGSGQVETYARLMIQAYEANTAKPFEGDSALPGSLRIGSSGYRVKALQERLVALGYHVRPDGDFGPATRRQVVAFQADHGIAIDGVVGPETEQALEVAVPVPDQPGGTRENMTVKDLRETGSRTVKTTDTIEKVVVTTGAGGIVAETLDSLKEGGGALSETLDHLGLLPDLIARISAVTEPVLRFAGNNKWLLLICLCAGVWYLSRKIKAARLDDAKSWRHVG</sequence>
<feature type="domain" description="Peptidoglycan binding-like" evidence="1">
    <location>
        <begin position="226"/>
        <end position="280"/>
    </location>
</feature>
<proteinExistence type="predicted"/>
<comment type="caution">
    <text evidence="3">The sequence shown here is derived from an EMBL/GenBank/DDBJ whole genome shotgun (WGS) entry which is preliminary data.</text>
</comment>
<dbReference type="EMBL" id="JACYXI010000001">
    <property type="protein sequence ID" value="MBD8890166.1"/>
    <property type="molecule type" value="Genomic_DNA"/>
</dbReference>
<evidence type="ECO:0000313" key="3">
    <source>
        <dbReference type="EMBL" id="MBD8890166.1"/>
    </source>
</evidence>
<feature type="domain" description="N-acetylmuramidase" evidence="2">
    <location>
        <begin position="34"/>
        <end position="204"/>
    </location>
</feature>
<dbReference type="InterPro" id="IPR036366">
    <property type="entry name" value="PGBDSf"/>
</dbReference>
<dbReference type="InterPro" id="IPR036365">
    <property type="entry name" value="PGBD-like_sf"/>
</dbReference>
<dbReference type="SUPFAM" id="SSF47090">
    <property type="entry name" value="PGBD-like"/>
    <property type="match status" value="1"/>
</dbReference>
<keyword evidence="4" id="KW-1185">Reference proteome</keyword>
<dbReference type="InterPro" id="IPR002477">
    <property type="entry name" value="Peptidoglycan-bd-like"/>
</dbReference>
<protein>
    <submittedName>
        <fullName evidence="3">DUF3380 domain-containing protein</fullName>
    </submittedName>
</protein>
<dbReference type="RefSeq" id="WP_192145666.1">
    <property type="nucleotide sequence ID" value="NZ_JACYXI010000001.1"/>
</dbReference>
<dbReference type="Gene3D" id="1.10.101.10">
    <property type="entry name" value="PGBD-like superfamily/PGBD"/>
    <property type="match status" value="1"/>
</dbReference>
<dbReference type="InterPro" id="IPR024408">
    <property type="entry name" value="Muramidase"/>
</dbReference>
<dbReference type="Proteomes" id="UP000632063">
    <property type="component" value="Unassembled WGS sequence"/>
</dbReference>
<evidence type="ECO:0000259" key="1">
    <source>
        <dbReference type="Pfam" id="PF01471"/>
    </source>
</evidence>
<dbReference type="Pfam" id="PF01471">
    <property type="entry name" value="PG_binding_1"/>
    <property type="match status" value="1"/>
</dbReference>
<evidence type="ECO:0000259" key="2">
    <source>
        <dbReference type="Pfam" id="PF11860"/>
    </source>
</evidence>